<keyword evidence="3" id="KW-1185">Reference proteome</keyword>
<reference evidence="2 3" key="1">
    <citation type="submission" date="2016-03" db="EMBL/GenBank/DDBJ databases">
        <authorList>
            <person name="Ploux O."/>
        </authorList>
    </citation>
    <scope>NUCLEOTIDE SEQUENCE [LARGE SCALE GENOMIC DNA]</scope>
    <source>
        <strain evidence="2 3">LPB0076</strain>
    </source>
</reference>
<proteinExistence type="predicted"/>
<evidence type="ECO:0000313" key="2">
    <source>
        <dbReference type="EMBL" id="OCB74399.1"/>
    </source>
</evidence>
<dbReference type="Pfam" id="PF11827">
    <property type="entry name" value="DUF3347"/>
    <property type="match status" value="1"/>
</dbReference>
<dbReference type="OrthoDB" id="5513217at2"/>
<organism evidence="2 3">
    <name type="scientific">Flavobacterium crassostreae</name>
    <dbReference type="NCBI Taxonomy" id="1763534"/>
    <lineage>
        <taxon>Bacteria</taxon>
        <taxon>Pseudomonadati</taxon>
        <taxon>Bacteroidota</taxon>
        <taxon>Flavobacteriia</taxon>
        <taxon>Flavobacteriales</taxon>
        <taxon>Flavobacteriaceae</taxon>
        <taxon>Flavobacterium</taxon>
    </lineage>
</organism>
<protein>
    <recommendedName>
        <fullName evidence="1">DUF3347 domain-containing protein</fullName>
    </recommendedName>
</protein>
<evidence type="ECO:0000313" key="3">
    <source>
        <dbReference type="Proteomes" id="UP000093510"/>
    </source>
</evidence>
<dbReference type="Proteomes" id="UP000093510">
    <property type="component" value="Unassembled WGS sequence"/>
</dbReference>
<evidence type="ECO:0000259" key="1">
    <source>
        <dbReference type="Pfam" id="PF11827"/>
    </source>
</evidence>
<dbReference type="STRING" id="1763534.GCA_001831475_00221"/>
<dbReference type="InterPro" id="IPR021782">
    <property type="entry name" value="DUF3347"/>
</dbReference>
<gene>
    <name evidence="2" type="ORF">LPBF_10395</name>
</gene>
<dbReference type="AlphaFoldDB" id="A0A1B9DXJ5"/>
<name>A0A1B9DXJ5_9FLAO</name>
<dbReference type="PROSITE" id="PS51257">
    <property type="entry name" value="PROKAR_LIPOPROTEIN"/>
    <property type="match status" value="1"/>
</dbReference>
<dbReference type="RefSeq" id="WP_066336039.1">
    <property type="nucleotide sequence ID" value="NZ_CP017688.1"/>
</dbReference>
<feature type="domain" description="DUF3347" evidence="1">
    <location>
        <begin position="54"/>
        <end position="146"/>
    </location>
</feature>
<sequence>MKSIQKTGITAVVVLSVIISMSSCKDTATRTTSVKKTETTALAKRVSSFSIADIVASYLVLKNKLTQEDAQGASQAAQALQLAFKNANPNKIEAEHQQSYTTLSKAAVAATEQLLANGDAIALQRKNFADLSKQMYLLIQMFPTSQKLYHVYCPMYDQGKSGYWISETQDIQNPYYGSEMLTCGSIQQEL</sequence>
<comment type="caution">
    <text evidence="2">The sequence shown here is derived from an EMBL/GenBank/DDBJ whole genome shotgun (WGS) entry which is preliminary data.</text>
</comment>
<accession>A0A1B9DXJ5</accession>
<dbReference type="EMBL" id="LVEP01000038">
    <property type="protein sequence ID" value="OCB74399.1"/>
    <property type="molecule type" value="Genomic_DNA"/>
</dbReference>